<evidence type="ECO:0000256" key="2">
    <source>
        <dbReference type="ARBA" id="ARBA00022529"/>
    </source>
</evidence>
<evidence type="ECO:0000313" key="8">
    <source>
        <dbReference type="EMBL" id="QJH94668.1"/>
    </source>
</evidence>
<evidence type="ECO:0000256" key="5">
    <source>
        <dbReference type="ARBA" id="ARBA00023200"/>
    </source>
</evidence>
<dbReference type="EMBL" id="MT144060">
    <property type="protein sequence ID" value="QJA47858.1"/>
    <property type="molecule type" value="Genomic_DNA"/>
</dbReference>
<dbReference type="InterPro" id="IPR033907">
    <property type="entry name" value="Endolysin_autolysin"/>
</dbReference>
<dbReference type="GO" id="GO:0016998">
    <property type="term" value="P:cell wall macromolecule catabolic process"/>
    <property type="evidence" value="ECO:0007669"/>
    <property type="project" value="InterPro"/>
</dbReference>
<keyword evidence="2" id="KW-0929">Antimicrobial</keyword>
<evidence type="ECO:0000313" key="7">
    <source>
        <dbReference type="EMBL" id="QJA47858.1"/>
    </source>
</evidence>
<dbReference type="InterPro" id="IPR051018">
    <property type="entry name" value="Bacteriophage_GH24"/>
</dbReference>
<dbReference type="AlphaFoldDB" id="A0A6H1ZK05"/>
<dbReference type="InterPro" id="IPR002196">
    <property type="entry name" value="Glyco_hydro_24"/>
</dbReference>
<evidence type="ECO:0000256" key="3">
    <source>
        <dbReference type="ARBA" id="ARBA00022638"/>
    </source>
</evidence>
<keyword evidence="6" id="KW-0326">Glycosidase</keyword>
<keyword evidence="5" id="KW-1035">Host cytoplasm</keyword>
<proteinExistence type="inferred from homology"/>
<dbReference type="GO" id="GO:0003796">
    <property type="term" value="F:lysozyme activity"/>
    <property type="evidence" value="ECO:0007669"/>
    <property type="project" value="UniProtKB-EC"/>
</dbReference>
<dbReference type="GO" id="GO:0031640">
    <property type="term" value="P:killing of cells of another organism"/>
    <property type="evidence" value="ECO:0007669"/>
    <property type="project" value="UniProtKB-KW"/>
</dbReference>
<name>A0A6H1ZK05_9ZZZZ</name>
<dbReference type="PANTHER" id="PTHR38107:SF3">
    <property type="entry name" value="LYSOZYME RRRD-RELATED"/>
    <property type="match status" value="1"/>
</dbReference>
<organism evidence="7">
    <name type="scientific">viral metagenome</name>
    <dbReference type="NCBI Taxonomy" id="1070528"/>
    <lineage>
        <taxon>unclassified sequences</taxon>
        <taxon>metagenomes</taxon>
        <taxon>organismal metagenomes</taxon>
    </lineage>
</organism>
<dbReference type="GO" id="GO:0042742">
    <property type="term" value="P:defense response to bacterium"/>
    <property type="evidence" value="ECO:0007669"/>
    <property type="project" value="UniProtKB-KW"/>
</dbReference>
<dbReference type="GO" id="GO:0009253">
    <property type="term" value="P:peptidoglycan catabolic process"/>
    <property type="evidence" value="ECO:0007669"/>
    <property type="project" value="InterPro"/>
</dbReference>
<dbReference type="HAMAP" id="MF_04110">
    <property type="entry name" value="ENDOLYSIN_T4"/>
    <property type="match status" value="1"/>
</dbReference>
<dbReference type="InterPro" id="IPR023347">
    <property type="entry name" value="Lysozyme_dom_sf"/>
</dbReference>
<evidence type="ECO:0000256" key="6">
    <source>
        <dbReference type="ARBA" id="ARBA00023295"/>
    </source>
</evidence>
<gene>
    <name evidence="7" type="ORF">TM448A00748_0022</name>
    <name evidence="8" type="ORF">TM448B00292_0005</name>
</gene>
<dbReference type="Gene3D" id="1.10.530.40">
    <property type="match status" value="1"/>
</dbReference>
<dbReference type="CDD" id="cd00737">
    <property type="entry name" value="lyz_endolysin_autolysin"/>
    <property type="match status" value="1"/>
</dbReference>
<protein>
    <submittedName>
        <fullName evidence="7">Putative glycoside hydrolase</fullName>
    </submittedName>
</protein>
<evidence type="ECO:0000256" key="4">
    <source>
        <dbReference type="ARBA" id="ARBA00022801"/>
    </source>
</evidence>
<dbReference type="Pfam" id="PF00959">
    <property type="entry name" value="Phage_lysozyme"/>
    <property type="match status" value="1"/>
</dbReference>
<evidence type="ECO:0000256" key="1">
    <source>
        <dbReference type="ARBA" id="ARBA00000632"/>
    </source>
</evidence>
<sequence length="142" mass="15666">MQTSQRGIDLIKSFEGLSLTAYKDVVGVVTIGYGTTSGVKMGDKITKERAEELLRDDVKRFEGYVEQLVKVPLMQGQHDALVSFTYNLGPGALEKSTLLDQLNRGDYHSAAEQFGRWVKAGGKTLAGLVRRRAAERALFEEA</sequence>
<reference evidence="7" key="1">
    <citation type="submission" date="2020-03" db="EMBL/GenBank/DDBJ databases">
        <title>The deep terrestrial virosphere.</title>
        <authorList>
            <person name="Holmfeldt K."/>
            <person name="Nilsson E."/>
            <person name="Simone D."/>
            <person name="Lopez-Fernandez M."/>
            <person name="Wu X."/>
            <person name="de Brujin I."/>
            <person name="Lundin D."/>
            <person name="Andersson A."/>
            <person name="Bertilsson S."/>
            <person name="Dopson M."/>
        </authorList>
    </citation>
    <scope>NUCLEOTIDE SEQUENCE</scope>
    <source>
        <strain evidence="7">TM448A00748</strain>
        <strain evidence="8">TM448B00292</strain>
    </source>
</reference>
<dbReference type="PANTHER" id="PTHR38107">
    <property type="match status" value="1"/>
</dbReference>
<keyword evidence="3" id="KW-0081">Bacteriolytic enzyme</keyword>
<dbReference type="InterPro" id="IPR034690">
    <property type="entry name" value="Endolysin_T4_type"/>
</dbReference>
<accession>A0A6H1ZK05</accession>
<dbReference type="SUPFAM" id="SSF53955">
    <property type="entry name" value="Lysozyme-like"/>
    <property type="match status" value="1"/>
</dbReference>
<keyword evidence="4 7" id="KW-0378">Hydrolase</keyword>
<dbReference type="InterPro" id="IPR023346">
    <property type="entry name" value="Lysozyme-like_dom_sf"/>
</dbReference>
<comment type="catalytic activity">
    <reaction evidence="1">
        <text>Hydrolysis of (1-&gt;4)-beta-linkages between N-acetylmuramic acid and N-acetyl-D-glucosamine residues in a peptidoglycan and between N-acetyl-D-glucosamine residues in chitodextrins.</text>
        <dbReference type="EC" id="3.2.1.17"/>
    </reaction>
</comment>
<dbReference type="EMBL" id="MT144604">
    <property type="protein sequence ID" value="QJH94668.1"/>
    <property type="molecule type" value="Genomic_DNA"/>
</dbReference>